<keyword evidence="3" id="KW-1185">Reference proteome</keyword>
<feature type="compositionally biased region" description="Polar residues" evidence="1">
    <location>
        <begin position="119"/>
        <end position="134"/>
    </location>
</feature>
<proteinExistence type="predicted"/>
<dbReference type="Proteomes" id="UP000190274">
    <property type="component" value="Chromosome B"/>
</dbReference>
<protein>
    <submittedName>
        <fullName evidence="2">LADA_0B01992g1_1</fullName>
    </submittedName>
</protein>
<evidence type="ECO:0000313" key="2">
    <source>
        <dbReference type="EMBL" id="SCU79620.1"/>
    </source>
</evidence>
<dbReference type="EMBL" id="LT598456">
    <property type="protein sequence ID" value="SCU79620.1"/>
    <property type="molecule type" value="Genomic_DNA"/>
</dbReference>
<sequence>MMPQRNYHKSSRALVANGSIMNIEYSPNPSTGKAAYDRSPKKRDSFKIQKAKRLDVSDTHSPLITETSDVSQCFATNYQADGSAVLRSSVYMGRGYPAAGGTMAQYTLMNHKANDSNDKSNNGLDRPSKMTSGLVNRARQESTDNRVDHRFTDFEQFGFQTFPSYFNPRAATNMPHQEKVNKWIENVPVINLGDGNWRSDCFNVDNELDWEEREFDLAYHECMSLSLTTADEVLHLQAKRLDTLVRRIYDLTPEVPLNATGKYTT</sequence>
<gene>
    <name evidence="2" type="ORF">LADA_0B01992G</name>
</gene>
<feature type="region of interest" description="Disordered" evidence="1">
    <location>
        <begin position="26"/>
        <end position="45"/>
    </location>
</feature>
<evidence type="ECO:0000256" key="1">
    <source>
        <dbReference type="SAM" id="MobiDB-lite"/>
    </source>
</evidence>
<dbReference type="AlphaFoldDB" id="A0A1G4ISJ0"/>
<organism evidence="2 3">
    <name type="scientific">Lachancea dasiensis</name>
    <dbReference type="NCBI Taxonomy" id="1072105"/>
    <lineage>
        <taxon>Eukaryota</taxon>
        <taxon>Fungi</taxon>
        <taxon>Dikarya</taxon>
        <taxon>Ascomycota</taxon>
        <taxon>Saccharomycotina</taxon>
        <taxon>Saccharomycetes</taxon>
        <taxon>Saccharomycetales</taxon>
        <taxon>Saccharomycetaceae</taxon>
        <taxon>Lachancea</taxon>
    </lineage>
</organism>
<name>A0A1G4ISJ0_9SACH</name>
<feature type="region of interest" description="Disordered" evidence="1">
    <location>
        <begin position="112"/>
        <end position="144"/>
    </location>
</feature>
<feature type="compositionally biased region" description="Basic and acidic residues" evidence="1">
    <location>
        <begin position="35"/>
        <end position="45"/>
    </location>
</feature>
<accession>A0A1G4ISJ0</accession>
<evidence type="ECO:0000313" key="3">
    <source>
        <dbReference type="Proteomes" id="UP000190274"/>
    </source>
</evidence>
<dbReference type="OrthoDB" id="3981267at2759"/>
<reference evidence="3" key="1">
    <citation type="submission" date="2016-03" db="EMBL/GenBank/DDBJ databases">
        <authorList>
            <person name="Devillers H."/>
        </authorList>
    </citation>
    <scope>NUCLEOTIDE SEQUENCE [LARGE SCALE GENOMIC DNA]</scope>
</reference>
<dbReference type="STRING" id="1266660.A0A1G4ISJ0"/>